<evidence type="ECO:0008006" key="17">
    <source>
        <dbReference type="Google" id="ProtNLM"/>
    </source>
</evidence>
<evidence type="ECO:0000313" key="15">
    <source>
        <dbReference type="EMBL" id="ACO62409.1"/>
    </source>
</evidence>
<evidence type="ECO:0000256" key="6">
    <source>
        <dbReference type="ARBA" id="ARBA00022737"/>
    </source>
</evidence>
<name>C1E2V1_MICCC</name>
<comment type="subcellular location">
    <subcellularLocation>
        <location evidence="1">Membrane</location>
        <topology evidence="1">Single-pass membrane protein</topology>
    </subcellularLocation>
</comment>
<keyword evidence="3" id="KW-0813">Transport</keyword>
<keyword evidence="11" id="KW-0472">Membrane</keyword>
<keyword evidence="9" id="KW-0445">Lipid transport</keyword>
<evidence type="ECO:0000256" key="4">
    <source>
        <dbReference type="ARBA" id="ARBA00022692"/>
    </source>
</evidence>
<dbReference type="Gene3D" id="2.60.40.150">
    <property type="entry name" value="C2 domain"/>
    <property type="match status" value="3"/>
</dbReference>
<evidence type="ECO:0000256" key="3">
    <source>
        <dbReference type="ARBA" id="ARBA00022448"/>
    </source>
</evidence>
<protein>
    <recommendedName>
        <fullName evidence="17">Plant synaptotagmin</fullName>
    </recommendedName>
</protein>
<evidence type="ECO:0000259" key="13">
    <source>
        <dbReference type="PROSITE" id="PS50004"/>
    </source>
</evidence>
<keyword evidence="6" id="KW-0677">Repeat</keyword>
<dbReference type="Proteomes" id="UP000002009">
    <property type="component" value="Chromosome 3"/>
</dbReference>
<feature type="domain" description="C2" evidence="13">
    <location>
        <begin position="821"/>
        <end position="945"/>
    </location>
</feature>
<dbReference type="InterPro" id="IPR000008">
    <property type="entry name" value="C2_dom"/>
</dbReference>
<dbReference type="InterPro" id="IPR045050">
    <property type="entry name" value="Synaptotagmin_plant"/>
</dbReference>
<dbReference type="GO" id="GO:0008289">
    <property type="term" value="F:lipid binding"/>
    <property type="evidence" value="ECO:0007669"/>
    <property type="project" value="UniProtKB-KW"/>
</dbReference>
<evidence type="ECO:0000259" key="14">
    <source>
        <dbReference type="PROSITE" id="PS51847"/>
    </source>
</evidence>
<dbReference type="GO" id="GO:0006869">
    <property type="term" value="P:lipid transport"/>
    <property type="evidence" value="ECO:0007669"/>
    <property type="project" value="UniProtKB-KW"/>
</dbReference>
<dbReference type="PROSITE" id="PS51257">
    <property type="entry name" value="PROKAR_LIPOPROTEIN"/>
    <property type="match status" value="1"/>
</dbReference>
<dbReference type="SMART" id="SM00239">
    <property type="entry name" value="C2"/>
    <property type="match status" value="3"/>
</dbReference>
<dbReference type="GO" id="GO:0005783">
    <property type="term" value="C:endoplasmic reticulum"/>
    <property type="evidence" value="ECO:0007669"/>
    <property type="project" value="TreeGrafter"/>
</dbReference>
<dbReference type="InterPro" id="IPR035892">
    <property type="entry name" value="C2_domain_sf"/>
</dbReference>
<dbReference type="CDD" id="cd00030">
    <property type="entry name" value="C2"/>
    <property type="match status" value="3"/>
</dbReference>
<feature type="compositionally biased region" description="Acidic residues" evidence="12">
    <location>
        <begin position="1147"/>
        <end position="1157"/>
    </location>
</feature>
<dbReference type="InterPro" id="IPR031468">
    <property type="entry name" value="SMP_LBD"/>
</dbReference>
<evidence type="ECO:0000256" key="1">
    <source>
        <dbReference type="ARBA" id="ARBA00004167"/>
    </source>
</evidence>
<dbReference type="eggNOG" id="KOG1012">
    <property type="taxonomic scope" value="Eukaryota"/>
</dbReference>
<feature type="region of interest" description="Disordered" evidence="12">
    <location>
        <begin position="991"/>
        <end position="1084"/>
    </location>
</feature>
<dbReference type="KEGG" id="mis:MICPUN_57376"/>
<dbReference type="PROSITE" id="PS50004">
    <property type="entry name" value="C2"/>
    <property type="match status" value="3"/>
</dbReference>
<evidence type="ECO:0000313" key="16">
    <source>
        <dbReference type="Proteomes" id="UP000002009"/>
    </source>
</evidence>
<dbReference type="Pfam" id="PF17047">
    <property type="entry name" value="SMP_LBD"/>
    <property type="match status" value="1"/>
</dbReference>
<gene>
    <name evidence="15" type="ORF">MICPUN_57376</name>
</gene>
<evidence type="ECO:0000256" key="11">
    <source>
        <dbReference type="ARBA" id="ARBA00023136"/>
    </source>
</evidence>
<dbReference type="SUPFAM" id="SSF49562">
    <property type="entry name" value="C2 domain (Calcium/lipid-binding domain, CaLB)"/>
    <property type="match status" value="3"/>
</dbReference>
<feature type="region of interest" description="Disordered" evidence="12">
    <location>
        <begin position="1147"/>
        <end position="1173"/>
    </location>
</feature>
<keyword evidence="8" id="KW-1133">Transmembrane helix</keyword>
<feature type="domain" description="C2" evidence="13">
    <location>
        <begin position="371"/>
        <end position="501"/>
    </location>
</feature>
<proteinExistence type="inferred from homology"/>
<feature type="compositionally biased region" description="Basic and acidic residues" evidence="12">
    <location>
        <begin position="1073"/>
        <end position="1084"/>
    </location>
</feature>
<dbReference type="GO" id="GO:0016020">
    <property type="term" value="C:membrane"/>
    <property type="evidence" value="ECO:0007669"/>
    <property type="project" value="UniProtKB-SubCell"/>
</dbReference>
<evidence type="ECO:0000256" key="5">
    <source>
        <dbReference type="ARBA" id="ARBA00022723"/>
    </source>
</evidence>
<dbReference type="CDD" id="cd21677">
    <property type="entry name" value="SMP_SYT"/>
    <property type="match status" value="1"/>
</dbReference>
<dbReference type="PANTHER" id="PTHR10774:SF190">
    <property type="entry name" value="C2 CALCIUM_LIPID-BINDING ENDONUCLEASE_EXONUCLEASE_PHOSPHATASE-RELATED"/>
    <property type="match status" value="1"/>
</dbReference>
<evidence type="ECO:0000256" key="9">
    <source>
        <dbReference type="ARBA" id="ARBA00023055"/>
    </source>
</evidence>
<organism evidence="15 16">
    <name type="scientific">Micromonas commoda (strain RCC299 / NOUM17 / CCMP2709)</name>
    <name type="common">Picoplanktonic green alga</name>
    <dbReference type="NCBI Taxonomy" id="296587"/>
    <lineage>
        <taxon>Eukaryota</taxon>
        <taxon>Viridiplantae</taxon>
        <taxon>Chlorophyta</taxon>
        <taxon>Mamiellophyceae</taxon>
        <taxon>Mamiellales</taxon>
        <taxon>Mamiellaceae</taxon>
        <taxon>Micromonas</taxon>
    </lineage>
</organism>
<evidence type="ECO:0000256" key="10">
    <source>
        <dbReference type="ARBA" id="ARBA00023121"/>
    </source>
</evidence>
<feature type="compositionally biased region" description="Basic residues" evidence="12">
    <location>
        <begin position="1063"/>
        <end position="1072"/>
    </location>
</feature>
<comment type="similarity">
    <text evidence="2">Belongs to the synaptotagmin family.</text>
</comment>
<dbReference type="EMBL" id="CP001324">
    <property type="protein sequence ID" value="ACO62409.1"/>
    <property type="molecule type" value="Genomic_DNA"/>
</dbReference>
<dbReference type="RefSeq" id="XP_002501151.1">
    <property type="nucleotide sequence ID" value="XM_002501105.1"/>
</dbReference>
<sequence length="1371" mass="148438">MGKFVPALVALVIAALAAAMACVHLGIIASPAFDNLPPLPARVRGVAYLAAEIVILGPAGPLYARIATAARAGFLAARAEVAKRGATPIASFEGVRFAATAFASGARGAISASTLAMLAAIAYTVINTRRSSALRARRAAANAATRAVRQAGVRRLCGLASNAKRPSWASDEAKAEGDVERVEWFNTFLDTLWPYIAQATRATVRRVIEPKLDSQRPKGISSMTFDAFNLGTIPPLIEHIALVPPDEADELQIQVKFTWKGNPKIVFKVTGPMIYGGTSPLKIDVGELAISATAKITLAHLMGEAPCVGGTQITLTEDPYVSYRIAVKAAPGMPSVSLSSIPGLQSAVQGAITVAFREKVVFPKSINKVITKKHTPWTVRAIEDAIAISPVGRLRCTVRGASGLKNMEMMGTSDPYAAIALGSRKTPPLISDCRRTKTIDNTLHPTWEETFELDVCSTELQCLWVRVYDDDGQYGTDDLMGSVVLPLSGLPADGSTVRGSYPLKKEKELQTGGKRGKKSGTGRGELFLELTYVPITEPADETRKRLDQATREAEAKYRENAPGWYGFQAEICRLLGIKGVRDGKALSALLESDKGTLDHLGDGRLRHLVSTLPPRMDLGHGIPLWAAFPGFEGMRSMNEILLTIWPYAATAVRRDVDMLNAEVLPKKLPPFVRARIIADLGAIPPTFESVRAFKSDGDEICLEFHLKVAGDMRFGVAFNAAFAPLCGARVQLAEVTLLAIVRVKLQPLVPRIPIVAGTAVSFVGDALVDAALRLELPLMPGMDLGCLPGVDLAKKFVLGGFVPRMFRYPSWLYSPVLDFDHPAVKQLTRGGGGGDRDGEHVVTVKVKRARNLDATDGWYSDPFAVVVVAGEADYASRAKRTDVKKRTLKPTWDQTFSFSAADADVLMVAVFDLDAKPTVAKAIDPARLRRKMAPVMRHHAKSLPHAERFHMRVDDIPFHGTVAAKAKAAAEARAIEDGTMSKTDVRKLEKKARKKADKKANSVGKLLSEAKKRDIERRAALEPPLPPRIMSPEQIEKEKKKAAKAAKKAEKARKKAEKDAKKAQKAASKRSLKKSDSMEEQLDPDRVVSDVEQCIINETVTLSNDLLGMCHVDFKRLLRPGQRKTVWLRLEGGPSDQKRAAVGEIDLEDPDGIDPNEDVYQSNERPPAGERVDSGFPEIELEIGWTVYDDVSFGTKKAAAAVDDDDDDSYPSDEKIGTVAGTSTSNDSGIATGSLHVEVVRCADLQKPKVGTLYKAKMSGERVTPKVDVYVGNQHASTQTSRGVEPTFKEHFDFPGVTALDELVVRVAHPGRKSISTRMGVAKVRDKFMGSVVVPLNGVVKSGAIAGTYALAGVKHGEVTLALSYRVERKY</sequence>
<feature type="domain" description="SMP-LTD" evidence="14">
    <location>
        <begin position="178"/>
        <end position="371"/>
    </location>
</feature>
<dbReference type="InParanoid" id="C1E2V1"/>
<keyword evidence="4" id="KW-0812">Transmembrane</keyword>
<evidence type="ECO:0000256" key="12">
    <source>
        <dbReference type="SAM" id="MobiDB-lite"/>
    </source>
</evidence>
<evidence type="ECO:0000256" key="2">
    <source>
        <dbReference type="ARBA" id="ARBA00006996"/>
    </source>
</evidence>
<keyword evidence="7" id="KW-0106">Calcium</keyword>
<dbReference type="GeneID" id="8242340"/>
<evidence type="ECO:0000256" key="8">
    <source>
        <dbReference type="ARBA" id="ARBA00022989"/>
    </source>
</evidence>
<dbReference type="InterPro" id="IPR039010">
    <property type="entry name" value="Synaptotagmin_SMP"/>
</dbReference>
<keyword evidence="16" id="KW-1185">Reference proteome</keyword>
<dbReference type="PANTHER" id="PTHR10774">
    <property type="entry name" value="EXTENDED SYNAPTOTAGMIN-RELATED"/>
    <property type="match status" value="1"/>
</dbReference>
<dbReference type="Pfam" id="PF00168">
    <property type="entry name" value="C2"/>
    <property type="match status" value="3"/>
</dbReference>
<dbReference type="OrthoDB" id="67700at2759"/>
<evidence type="ECO:0000256" key="7">
    <source>
        <dbReference type="ARBA" id="ARBA00022837"/>
    </source>
</evidence>
<keyword evidence="5" id="KW-0479">Metal-binding</keyword>
<reference evidence="15 16" key="1">
    <citation type="journal article" date="2009" name="Science">
        <title>Green evolution and dynamic adaptations revealed by genomes of the marine picoeukaryotes Micromonas.</title>
        <authorList>
            <person name="Worden A.Z."/>
            <person name="Lee J.H."/>
            <person name="Mock T."/>
            <person name="Rouze P."/>
            <person name="Simmons M.P."/>
            <person name="Aerts A.L."/>
            <person name="Allen A.E."/>
            <person name="Cuvelier M.L."/>
            <person name="Derelle E."/>
            <person name="Everett M.V."/>
            <person name="Foulon E."/>
            <person name="Grimwood J."/>
            <person name="Gundlach H."/>
            <person name="Henrissat B."/>
            <person name="Napoli C."/>
            <person name="McDonald S.M."/>
            <person name="Parker M.S."/>
            <person name="Rombauts S."/>
            <person name="Salamov A."/>
            <person name="Von Dassow P."/>
            <person name="Badger J.H."/>
            <person name="Coutinho P.M."/>
            <person name="Demir E."/>
            <person name="Dubchak I."/>
            <person name="Gentemann C."/>
            <person name="Eikrem W."/>
            <person name="Gready J.E."/>
            <person name="John U."/>
            <person name="Lanier W."/>
            <person name="Lindquist E.A."/>
            <person name="Lucas S."/>
            <person name="Mayer K.F."/>
            <person name="Moreau H."/>
            <person name="Not F."/>
            <person name="Otillar R."/>
            <person name="Panaud O."/>
            <person name="Pangilinan J."/>
            <person name="Paulsen I."/>
            <person name="Piegu B."/>
            <person name="Poliakov A."/>
            <person name="Robbens S."/>
            <person name="Schmutz J."/>
            <person name="Toulza E."/>
            <person name="Wyss T."/>
            <person name="Zelensky A."/>
            <person name="Zhou K."/>
            <person name="Armbrust E.V."/>
            <person name="Bhattacharya D."/>
            <person name="Goodenough U.W."/>
            <person name="Van de Peer Y."/>
            <person name="Grigoriev I.V."/>
        </authorList>
    </citation>
    <scope>NUCLEOTIDE SEQUENCE [LARGE SCALE GENOMIC DNA]</scope>
    <source>
        <strain evidence="16">RCC299 / NOUM17</strain>
    </source>
</reference>
<dbReference type="PROSITE" id="PS51847">
    <property type="entry name" value="SMP"/>
    <property type="match status" value="1"/>
</dbReference>
<feature type="compositionally biased region" description="Basic residues" evidence="12">
    <location>
        <begin position="1040"/>
        <end position="1055"/>
    </location>
</feature>
<dbReference type="GO" id="GO:0046872">
    <property type="term" value="F:metal ion binding"/>
    <property type="evidence" value="ECO:0007669"/>
    <property type="project" value="UniProtKB-KW"/>
</dbReference>
<feature type="compositionally biased region" description="Basic and acidic residues" evidence="12">
    <location>
        <begin position="1008"/>
        <end position="1020"/>
    </location>
</feature>
<accession>C1E2V1</accession>
<feature type="domain" description="C2" evidence="13">
    <location>
        <begin position="1215"/>
        <end position="1349"/>
    </location>
</feature>
<keyword evidence="10" id="KW-0446">Lipid-binding</keyword>